<proteinExistence type="predicted"/>
<reference evidence="1 2" key="1">
    <citation type="journal article" date="2018" name="Sci. Rep.">
        <title>Genomic signatures of local adaptation to the degree of environmental predictability in rotifers.</title>
        <authorList>
            <person name="Franch-Gras L."/>
            <person name="Hahn C."/>
            <person name="Garcia-Roger E.M."/>
            <person name="Carmona M.J."/>
            <person name="Serra M."/>
            <person name="Gomez A."/>
        </authorList>
    </citation>
    <scope>NUCLEOTIDE SEQUENCE [LARGE SCALE GENOMIC DNA]</scope>
    <source>
        <strain evidence="1">HYR1</strain>
    </source>
</reference>
<dbReference type="EMBL" id="REGN01006600">
    <property type="protein sequence ID" value="RNA08875.1"/>
    <property type="molecule type" value="Genomic_DNA"/>
</dbReference>
<protein>
    <submittedName>
        <fullName evidence="1">Uncharacterized protein</fullName>
    </submittedName>
</protein>
<evidence type="ECO:0000313" key="2">
    <source>
        <dbReference type="Proteomes" id="UP000276133"/>
    </source>
</evidence>
<dbReference type="Proteomes" id="UP000276133">
    <property type="component" value="Unassembled WGS sequence"/>
</dbReference>
<organism evidence="1 2">
    <name type="scientific">Brachionus plicatilis</name>
    <name type="common">Marine rotifer</name>
    <name type="synonym">Brachionus muelleri</name>
    <dbReference type="NCBI Taxonomy" id="10195"/>
    <lineage>
        <taxon>Eukaryota</taxon>
        <taxon>Metazoa</taxon>
        <taxon>Spiralia</taxon>
        <taxon>Gnathifera</taxon>
        <taxon>Rotifera</taxon>
        <taxon>Eurotatoria</taxon>
        <taxon>Monogononta</taxon>
        <taxon>Pseudotrocha</taxon>
        <taxon>Ploima</taxon>
        <taxon>Brachionidae</taxon>
        <taxon>Brachionus</taxon>
    </lineage>
</organism>
<keyword evidence="2" id="KW-1185">Reference proteome</keyword>
<sequence>MPINFNWEIVFLFEIRARPCHWVQISSVSLFYDMPSQELIFEAKFLVDSIFSRSADLKPIEMVWEEQN</sequence>
<comment type="caution">
    <text evidence="1">The sequence shown here is derived from an EMBL/GenBank/DDBJ whole genome shotgun (WGS) entry which is preliminary data.</text>
</comment>
<evidence type="ECO:0000313" key="1">
    <source>
        <dbReference type="EMBL" id="RNA08875.1"/>
    </source>
</evidence>
<name>A0A3M7QD46_BRAPC</name>
<gene>
    <name evidence="1" type="ORF">BpHYR1_020646</name>
</gene>
<dbReference type="AlphaFoldDB" id="A0A3M7QD46"/>
<accession>A0A3M7QD46</accession>